<gene>
    <name evidence="2" type="ORF">ACFFIX_26925</name>
</gene>
<sequence length="318" mass="35590">MVARELIVKELKQVKLQLILTSLIIGFFAPIGFWVDYMNYLRYEPSSSPGFVYSFDSSPYVFGFVLLVVTLAVTQMGFEKSRGTIDFTLGLPASRGSIFFTKWLIGVATILLSWVVSFLMMWILLTFTQSTAVHFLEFNFFLLPTMFMFYTLCMASGAITGTPFAQGLVVLSVSVLPILTVLLIMVNVAAFLHVSIGLSEIIWLYTSQVSPASYLTFDYLKTSDTVYVFPLLVIVISYLVGHISFVKHPNERNGYFFVWKWLNLPVQALVMLIGILGFSWFGYASGDESLLGYVVGALIGASTGFSLGYFLIYKKKKA</sequence>
<dbReference type="PRINTS" id="PR02026">
    <property type="entry name" value="YTRCYTRDABC"/>
</dbReference>
<dbReference type="Proteomes" id="UP001589854">
    <property type="component" value="Unassembled WGS sequence"/>
</dbReference>
<feature type="transmembrane region" description="Helical" evidence="1">
    <location>
        <begin position="60"/>
        <end position="78"/>
    </location>
</feature>
<keyword evidence="1" id="KW-0472">Membrane</keyword>
<keyword evidence="1" id="KW-1133">Transmembrane helix</keyword>
<evidence type="ECO:0000256" key="1">
    <source>
        <dbReference type="SAM" id="Phobius"/>
    </source>
</evidence>
<reference evidence="2 3" key="1">
    <citation type="submission" date="2024-09" db="EMBL/GenBank/DDBJ databases">
        <authorList>
            <person name="Sun Q."/>
            <person name="Mori K."/>
        </authorList>
    </citation>
    <scope>NUCLEOTIDE SEQUENCE [LARGE SCALE GENOMIC DNA]</scope>
    <source>
        <strain evidence="2 3">CCM 7228</strain>
    </source>
</reference>
<dbReference type="RefSeq" id="WP_378939674.1">
    <property type="nucleotide sequence ID" value="NZ_JBHLVO010000056.1"/>
</dbReference>
<keyword evidence="1" id="KW-0812">Transmembrane</keyword>
<evidence type="ECO:0000313" key="2">
    <source>
        <dbReference type="EMBL" id="MFC0274939.1"/>
    </source>
</evidence>
<feature type="transmembrane region" description="Helical" evidence="1">
    <location>
        <begin position="147"/>
        <end position="171"/>
    </location>
</feature>
<dbReference type="InterPro" id="IPR053046">
    <property type="entry name" value="ABC-5_transporter"/>
</dbReference>
<name>A0ABV6GMM7_9BACI</name>
<organism evidence="2 3">
    <name type="scientific">Metabacillus herbersteinensis</name>
    <dbReference type="NCBI Taxonomy" id="283816"/>
    <lineage>
        <taxon>Bacteria</taxon>
        <taxon>Bacillati</taxon>
        <taxon>Bacillota</taxon>
        <taxon>Bacilli</taxon>
        <taxon>Bacillales</taxon>
        <taxon>Bacillaceae</taxon>
        <taxon>Metabacillus</taxon>
    </lineage>
</organism>
<feature type="transmembrane region" description="Helical" evidence="1">
    <location>
        <begin position="178"/>
        <end position="205"/>
    </location>
</feature>
<feature type="transmembrane region" description="Helical" evidence="1">
    <location>
        <begin position="225"/>
        <end position="246"/>
    </location>
</feature>
<accession>A0ABV6GMM7</accession>
<dbReference type="EMBL" id="JBHLVO010000056">
    <property type="protein sequence ID" value="MFC0274939.1"/>
    <property type="molecule type" value="Genomic_DNA"/>
</dbReference>
<feature type="transmembrane region" description="Helical" evidence="1">
    <location>
        <begin position="290"/>
        <end position="312"/>
    </location>
</feature>
<protein>
    <submittedName>
        <fullName evidence="2">ABC transporter permease subunit</fullName>
    </submittedName>
</protein>
<dbReference type="PANTHER" id="PTHR39177">
    <property type="entry name" value="ABC TRANSPORTER PERMEASE YTRC-RELATED"/>
    <property type="match status" value="1"/>
</dbReference>
<dbReference type="InterPro" id="IPR023264">
    <property type="entry name" value="ABC_transptr_acetoin_YtrC/YtrD"/>
</dbReference>
<proteinExistence type="predicted"/>
<evidence type="ECO:0000313" key="3">
    <source>
        <dbReference type="Proteomes" id="UP001589854"/>
    </source>
</evidence>
<feature type="transmembrane region" description="Helical" evidence="1">
    <location>
        <begin position="258"/>
        <end position="284"/>
    </location>
</feature>
<comment type="caution">
    <text evidence="2">The sequence shown here is derived from an EMBL/GenBank/DDBJ whole genome shotgun (WGS) entry which is preliminary data.</text>
</comment>
<feature type="transmembrane region" description="Helical" evidence="1">
    <location>
        <begin position="18"/>
        <end position="40"/>
    </location>
</feature>
<feature type="transmembrane region" description="Helical" evidence="1">
    <location>
        <begin position="99"/>
        <end position="127"/>
    </location>
</feature>
<keyword evidence="3" id="KW-1185">Reference proteome</keyword>
<dbReference type="PANTHER" id="PTHR39177:SF1">
    <property type="entry name" value="ABC TRANSPORTER PERMEASE YTRC-RELATED"/>
    <property type="match status" value="1"/>
</dbReference>